<feature type="domain" description="C2H2-type" evidence="7">
    <location>
        <begin position="30"/>
        <end position="58"/>
    </location>
</feature>
<keyword evidence="3 5" id="KW-0863">Zinc-finger</keyword>
<accession>A0A5E4QQX1</accession>
<dbReference type="Proteomes" id="UP000324832">
    <property type="component" value="Unassembled WGS sequence"/>
</dbReference>
<dbReference type="PANTHER" id="PTHR24379">
    <property type="entry name" value="KRAB AND ZINC FINGER DOMAIN-CONTAINING"/>
    <property type="match status" value="1"/>
</dbReference>
<dbReference type="PANTHER" id="PTHR24379:SF127">
    <property type="entry name" value="BLOODY FINGERS-RELATED"/>
    <property type="match status" value="1"/>
</dbReference>
<evidence type="ECO:0000256" key="1">
    <source>
        <dbReference type="ARBA" id="ARBA00022723"/>
    </source>
</evidence>
<dbReference type="PROSITE" id="PS50157">
    <property type="entry name" value="ZINC_FINGER_C2H2_2"/>
    <property type="match status" value="7"/>
</dbReference>
<dbReference type="GO" id="GO:0008270">
    <property type="term" value="F:zinc ion binding"/>
    <property type="evidence" value="ECO:0007669"/>
    <property type="project" value="UniProtKB-KW"/>
</dbReference>
<keyword evidence="2" id="KW-0677">Repeat</keyword>
<feature type="domain" description="C2H2-type" evidence="7">
    <location>
        <begin position="287"/>
        <end position="315"/>
    </location>
</feature>
<evidence type="ECO:0000313" key="8">
    <source>
        <dbReference type="EMBL" id="VVD00739.1"/>
    </source>
</evidence>
<keyword evidence="9" id="KW-1185">Reference proteome</keyword>
<dbReference type="EMBL" id="FZQP02004934">
    <property type="protein sequence ID" value="VVD00739.1"/>
    <property type="molecule type" value="Genomic_DNA"/>
</dbReference>
<dbReference type="InterPro" id="IPR013087">
    <property type="entry name" value="Znf_C2H2_type"/>
</dbReference>
<feature type="domain" description="C2H2-type" evidence="7">
    <location>
        <begin position="257"/>
        <end position="285"/>
    </location>
</feature>
<evidence type="ECO:0000256" key="3">
    <source>
        <dbReference type="ARBA" id="ARBA00022771"/>
    </source>
</evidence>
<dbReference type="InterPro" id="IPR036236">
    <property type="entry name" value="Znf_C2H2_sf"/>
</dbReference>
<evidence type="ECO:0000256" key="2">
    <source>
        <dbReference type="ARBA" id="ARBA00022737"/>
    </source>
</evidence>
<feature type="domain" description="C2H2-type" evidence="7">
    <location>
        <begin position="348"/>
        <end position="376"/>
    </location>
</feature>
<dbReference type="SMART" id="SM00355">
    <property type="entry name" value="ZnF_C2H2"/>
    <property type="match status" value="11"/>
</dbReference>
<gene>
    <name evidence="8" type="ORF">LSINAPIS_LOCUS11316</name>
</gene>
<proteinExistence type="predicted"/>
<dbReference type="AlphaFoldDB" id="A0A5E4QQX1"/>
<evidence type="ECO:0000256" key="5">
    <source>
        <dbReference type="PROSITE-ProRule" id="PRU00042"/>
    </source>
</evidence>
<evidence type="ECO:0000256" key="4">
    <source>
        <dbReference type="ARBA" id="ARBA00022833"/>
    </source>
</evidence>
<keyword evidence="1" id="KW-0479">Metal-binding</keyword>
<dbReference type="GO" id="GO:0005634">
    <property type="term" value="C:nucleus"/>
    <property type="evidence" value="ECO:0007669"/>
    <property type="project" value="TreeGrafter"/>
</dbReference>
<protein>
    <recommendedName>
        <fullName evidence="7">C2H2-type domain-containing protein</fullName>
    </recommendedName>
</protein>
<keyword evidence="4" id="KW-0862">Zinc</keyword>
<evidence type="ECO:0000259" key="7">
    <source>
        <dbReference type="PROSITE" id="PS50157"/>
    </source>
</evidence>
<feature type="region of interest" description="Disordered" evidence="6">
    <location>
        <begin position="429"/>
        <end position="452"/>
    </location>
</feature>
<organism evidence="8 9">
    <name type="scientific">Leptidea sinapis</name>
    <dbReference type="NCBI Taxonomy" id="189913"/>
    <lineage>
        <taxon>Eukaryota</taxon>
        <taxon>Metazoa</taxon>
        <taxon>Ecdysozoa</taxon>
        <taxon>Arthropoda</taxon>
        <taxon>Hexapoda</taxon>
        <taxon>Insecta</taxon>
        <taxon>Pterygota</taxon>
        <taxon>Neoptera</taxon>
        <taxon>Endopterygota</taxon>
        <taxon>Lepidoptera</taxon>
        <taxon>Glossata</taxon>
        <taxon>Ditrysia</taxon>
        <taxon>Papilionoidea</taxon>
        <taxon>Pieridae</taxon>
        <taxon>Dismorphiinae</taxon>
        <taxon>Leptidea</taxon>
    </lineage>
</organism>
<evidence type="ECO:0000313" key="9">
    <source>
        <dbReference type="Proteomes" id="UP000324832"/>
    </source>
</evidence>
<feature type="domain" description="C2H2-type" evidence="7">
    <location>
        <begin position="117"/>
        <end position="145"/>
    </location>
</feature>
<dbReference type="GO" id="GO:0000981">
    <property type="term" value="F:DNA-binding transcription factor activity, RNA polymerase II-specific"/>
    <property type="evidence" value="ECO:0007669"/>
    <property type="project" value="TreeGrafter"/>
</dbReference>
<evidence type="ECO:0000256" key="6">
    <source>
        <dbReference type="SAM" id="MobiDB-lite"/>
    </source>
</evidence>
<reference evidence="8 9" key="1">
    <citation type="submission" date="2017-07" db="EMBL/GenBank/DDBJ databases">
        <authorList>
            <person name="Talla V."/>
            <person name="Backstrom N."/>
        </authorList>
    </citation>
    <scope>NUCLEOTIDE SEQUENCE [LARGE SCALE GENOMIC DNA]</scope>
</reference>
<sequence length="872" mass="101874">MSEEEDDVVELKNILHLELPSVIENPEDDTVCSICYAEFLDAEDLNTHFMQVHLNERRKLRFCTICNKLFSDISLYAKHFEQEHLRCLHCCKFCYRFFITAKSKNQHEKSHAIENGMKCSQCNSNFLYSVDLTEHEFDNHRNSEGIMVNQCFETFCSLLCMNPWRFLKGYGENVKFMCMNCSMTTYDMAYYLSHLQKNSCQCLFSCVACYNVYSIKKSLIKHQCRGKYQNSTAKCNKCNKIITHDNIQSHQDSCGMVRCNVCGLLFHSVKDLAKHNTESHPEQATVHQCMFCDRQTIGKDILKKHIRRVHKGKLHLYKYKCVYCDHLFMHPRKLFGHFYTMHKQLEPYTCKICDKSFRVRKRFTLHVKMSHASQGFVEFDKNYNVFFSDKRSEDPFKPTSFYSPLSDSEEETRIEITIEKETPHKSDEKFDITDTDYTEPNDKNTKRKSNKIKHKTKIRETVVDIDSSEEENMSLLKIRNNKRIRLRKKKKSKKRDLTCPQCYKNCYTLLNYEHHMSLHTKGVEKRCIKCNETFKSKSALDKHITDLHSSSTLVDTLKKVLEKRKNAILPQKESSHQKFLRTLKKVEIIPEETQATITRVTSNAKISVRKFLENFIPESQDTIKIKDSLTIKLSKEERPPFIKVYKCKTDTEFQKSSLKMPVKFKDDTVDNTKVTVNLITSDLQRAKLNYGEKLCNNYYATHKNFSEDHSYCNQMNQTKLEEEPEQISDDDTVYEEPIPEIAEEVMLASGEMPTKATTANLHNMPRHIETSTMSYKIKIGTLIPQAPYYKIMTVDDMLESEKKDQKVKDEVVTLPNGTKLVQVNPLQHLLDENVQRKLKNVADSTKKLNICEAIAKSLVPPKKKKLDPSKLT</sequence>
<dbReference type="SUPFAM" id="SSF57667">
    <property type="entry name" value="beta-beta-alpha zinc fingers"/>
    <property type="match status" value="3"/>
</dbReference>
<feature type="domain" description="C2H2-type" evidence="7">
    <location>
        <begin position="319"/>
        <end position="347"/>
    </location>
</feature>
<name>A0A5E4QQX1_9NEOP</name>
<dbReference type="PROSITE" id="PS00028">
    <property type="entry name" value="ZINC_FINGER_C2H2_1"/>
    <property type="match status" value="7"/>
</dbReference>
<feature type="domain" description="C2H2-type" evidence="7">
    <location>
        <begin position="525"/>
        <end position="553"/>
    </location>
</feature>
<dbReference type="GO" id="GO:0000977">
    <property type="term" value="F:RNA polymerase II transcription regulatory region sequence-specific DNA binding"/>
    <property type="evidence" value="ECO:0007669"/>
    <property type="project" value="TreeGrafter"/>
</dbReference>
<dbReference type="Gene3D" id="3.30.160.60">
    <property type="entry name" value="Classic Zinc Finger"/>
    <property type="match status" value="4"/>
</dbReference>